<proteinExistence type="predicted"/>
<feature type="transmembrane region" description="Helical" evidence="1">
    <location>
        <begin position="20"/>
        <end position="39"/>
    </location>
</feature>
<dbReference type="InterPro" id="IPR016024">
    <property type="entry name" value="ARM-type_fold"/>
</dbReference>
<dbReference type="SUPFAM" id="SSF48371">
    <property type="entry name" value="ARM repeat"/>
    <property type="match status" value="1"/>
</dbReference>
<accession>A0A3Q8RMI7</accession>
<organism evidence="2 3">
    <name type="scientific">Tenacibaculum singaporense</name>
    <dbReference type="NCBI Taxonomy" id="2358479"/>
    <lineage>
        <taxon>Bacteria</taxon>
        <taxon>Pseudomonadati</taxon>
        <taxon>Bacteroidota</taxon>
        <taxon>Flavobacteriia</taxon>
        <taxon>Flavobacteriales</taxon>
        <taxon>Flavobacteriaceae</taxon>
        <taxon>Tenacibaculum</taxon>
    </lineage>
</organism>
<dbReference type="RefSeq" id="WP_369919084.1">
    <property type="nucleotide sequence ID" value="NZ_JBGFGJ010000124.1"/>
</dbReference>
<protein>
    <recommendedName>
        <fullName evidence="4">HEAT repeat domain-containing protein</fullName>
    </recommendedName>
</protein>
<keyword evidence="1" id="KW-0812">Transmembrane</keyword>
<evidence type="ECO:0000256" key="1">
    <source>
        <dbReference type="SAM" id="Phobius"/>
    </source>
</evidence>
<dbReference type="KEGG" id="tsig:D6T69_06180"/>
<keyword evidence="3" id="KW-1185">Reference proteome</keyword>
<dbReference type="InterPro" id="IPR011989">
    <property type="entry name" value="ARM-like"/>
</dbReference>
<keyword evidence="1" id="KW-0472">Membrane</keyword>
<dbReference type="Gene3D" id="1.25.10.10">
    <property type="entry name" value="Leucine-rich Repeat Variant"/>
    <property type="match status" value="1"/>
</dbReference>
<name>A0A3Q8RMI7_9FLAO</name>
<keyword evidence="1" id="KW-1133">Transmembrane helix</keyword>
<gene>
    <name evidence="2" type="ORF">D6T69_06180</name>
</gene>
<evidence type="ECO:0000313" key="3">
    <source>
        <dbReference type="Proteomes" id="UP000274593"/>
    </source>
</evidence>
<dbReference type="EMBL" id="CP032548">
    <property type="protein sequence ID" value="AZJ35131.1"/>
    <property type="molecule type" value="Genomic_DNA"/>
</dbReference>
<reference evidence="2 3" key="1">
    <citation type="submission" date="2018-09" db="EMBL/GenBank/DDBJ databases">
        <title>Insights into the microbiota of Asian seabass (Lates calcarifer) with tenacibaculosis symptoms and description of sp. nov. Tenacibaculum singaporense.</title>
        <authorList>
            <person name="Miyake S."/>
            <person name="Soh M."/>
            <person name="Azman M.N."/>
            <person name="Ngoh S.Y."/>
            <person name="Orban L."/>
        </authorList>
    </citation>
    <scope>NUCLEOTIDE SEQUENCE [LARGE SCALE GENOMIC DNA]</scope>
    <source>
        <strain evidence="2 3">DSM 106434</strain>
    </source>
</reference>
<dbReference type="Proteomes" id="UP000274593">
    <property type="component" value="Chromosome"/>
</dbReference>
<dbReference type="AlphaFoldDB" id="A0A3Q8RMI7"/>
<evidence type="ECO:0008006" key="4">
    <source>
        <dbReference type="Google" id="ProtNLM"/>
    </source>
</evidence>
<evidence type="ECO:0000313" key="2">
    <source>
        <dbReference type="EMBL" id="AZJ35131.1"/>
    </source>
</evidence>
<sequence>MVPPQFIDSFFKDFPAVVKIIWILAVVFFFVLLSLILFLKVVRFRLRKREAYIKSESEKYEISIVDYLYAYENSEELDSNQEKLISNIKLSLTTSINRKVFVNTLLKLKGEVSGSMIDTINQLYKMLELDQRALFKLKDNKWHIVSIGIRDLRRFKVLEAQSEVAKFINHPKMEVRRQAYLYFINLFGFKGLEFLDNLNSSISVWDRIGILEALQGIKSQEILDAGKWLSSKNDYVILLALELVRIYSLRETQEELLQLIQHENSEIRLKTINVLNHLYIIEAKELLIKTYETLTVKEQIEVFKLLENMGAKEEESFVLKHVTSEVFEIKVLALKTLKQIDASKFTGIKNEISGLESFKVIDFLENTP</sequence>